<evidence type="ECO:0000313" key="2">
    <source>
        <dbReference type="Proteomes" id="UP000199032"/>
    </source>
</evidence>
<sequence>MRGCDVRVWFDEQAVFRLCDHTFAKGRVGLWAKSDAVTYCDDVPLQKTR</sequence>
<gene>
    <name evidence="1" type="ORF">COMA1_11393</name>
</gene>
<keyword evidence="2" id="KW-1185">Reference proteome</keyword>
<organism evidence="1 2">
    <name type="scientific">Candidatus Nitrospira nitrosa</name>
    <dbReference type="NCBI Taxonomy" id="1742972"/>
    <lineage>
        <taxon>Bacteria</taxon>
        <taxon>Pseudomonadati</taxon>
        <taxon>Nitrospirota</taxon>
        <taxon>Nitrospiria</taxon>
        <taxon>Nitrospirales</taxon>
        <taxon>Nitrospiraceae</taxon>
        <taxon>Nitrospira</taxon>
    </lineage>
</organism>
<dbReference type="Proteomes" id="UP000199032">
    <property type="component" value="Unassembled WGS sequence"/>
</dbReference>
<dbReference type="Gene3D" id="2.60.120.560">
    <property type="entry name" value="Exo-inulinase, domain 1"/>
    <property type="match status" value="1"/>
</dbReference>
<dbReference type="EMBL" id="CZQA01000001">
    <property type="protein sequence ID" value="CUS33882.1"/>
    <property type="molecule type" value="Genomic_DNA"/>
</dbReference>
<dbReference type="STRING" id="1742972.COMA1_11393"/>
<dbReference type="AlphaFoldDB" id="A0A0S4LAS6"/>
<proteinExistence type="predicted"/>
<reference evidence="1 2" key="1">
    <citation type="submission" date="2015-10" db="EMBL/GenBank/DDBJ databases">
        <authorList>
            <person name="Gilbert D.G."/>
        </authorList>
    </citation>
    <scope>NUCLEOTIDE SEQUENCE [LARGE SCALE GENOMIC DNA]</scope>
    <source>
        <strain evidence="1">COMA1</strain>
    </source>
</reference>
<protein>
    <submittedName>
        <fullName evidence="1">Uncharacterized protein</fullName>
    </submittedName>
</protein>
<name>A0A0S4LAS6_9BACT</name>
<accession>A0A0S4LAS6</accession>
<evidence type="ECO:0000313" key="1">
    <source>
        <dbReference type="EMBL" id="CUS33882.1"/>
    </source>
</evidence>